<organism evidence="2 3">
    <name type="scientific">Salipiger pallidus</name>
    <dbReference type="NCBI Taxonomy" id="1775170"/>
    <lineage>
        <taxon>Bacteria</taxon>
        <taxon>Pseudomonadati</taxon>
        <taxon>Pseudomonadota</taxon>
        <taxon>Alphaproteobacteria</taxon>
        <taxon>Rhodobacterales</taxon>
        <taxon>Roseobacteraceae</taxon>
        <taxon>Salipiger</taxon>
    </lineage>
</organism>
<keyword evidence="3" id="KW-1185">Reference proteome</keyword>
<feature type="domain" description="Flagellar motor switch protein FliN-like C-terminal" evidence="1">
    <location>
        <begin position="219"/>
        <end position="286"/>
    </location>
</feature>
<sequence>MGDPLRQDDVLGQKASAARRAFEARAMSPTKALRRALSRTADVLWDLALVTHGVSQEMADQDGVVDMLPPNHLLLLLDGSDGGLGIAMIDRELMTGMIEVQTILQVTQMPVENRPLTQTDAAMMAPLLDGTLERFERYLDGHPLRPQFSGYRFGAMVEDARTAGLLLDASSYRTLRVSIDLALGRRKGEMLIILPERPNTDSAEAAGASADAPGPHERELKLLPVQMNAVLCSVSLPLSEAQKLKPGDLIPLPPEALDVVEFIAGSGDAVAGGRLGQMNGMRAVRLMWPEAAEPPQASPPLDFMDAAAAQDDLAAPAAIAAAPAMMPDPEPAPEGAGEMAPADMMVGLPDLPSPEFDMGDFSFDAEGLGGAEGGEFDFDFAAAPMEPDES</sequence>
<dbReference type="InterPro" id="IPR036429">
    <property type="entry name" value="SpoA-like_sf"/>
</dbReference>
<evidence type="ECO:0000313" key="3">
    <source>
        <dbReference type="Proteomes" id="UP000617145"/>
    </source>
</evidence>
<dbReference type="Pfam" id="PF01052">
    <property type="entry name" value="FliMN_C"/>
    <property type="match status" value="1"/>
</dbReference>
<evidence type="ECO:0000313" key="2">
    <source>
        <dbReference type="EMBL" id="GGG82001.1"/>
    </source>
</evidence>
<accession>A0A8J2ZMK4</accession>
<dbReference type="Gene3D" id="2.30.330.10">
    <property type="entry name" value="SpoA-like"/>
    <property type="match status" value="1"/>
</dbReference>
<comment type="caution">
    <text evidence="2">The sequence shown here is derived from an EMBL/GenBank/DDBJ whole genome shotgun (WGS) entry which is preliminary data.</text>
</comment>
<dbReference type="SUPFAM" id="SSF101801">
    <property type="entry name" value="Surface presentation of antigens (SPOA)"/>
    <property type="match status" value="1"/>
</dbReference>
<dbReference type="AlphaFoldDB" id="A0A8J2ZMK4"/>
<dbReference type="EMBL" id="BMJV01000008">
    <property type="protein sequence ID" value="GGG82001.1"/>
    <property type="molecule type" value="Genomic_DNA"/>
</dbReference>
<dbReference type="Proteomes" id="UP000617145">
    <property type="component" value="Unassembled WGS sequence"/>
</dbReference>
<reference evidence="2" key="1">
    <citation type="journal article" date="2014" name="Int. J. Syst. Evol. Microbiol.">
        <title>Complete genome sequence of Corynebacterium casei LMG S-19264T (=DSM 44701T), isolated from a smear-ripened cheese.</title>
        <authorList>
            <consortium name="US DOE Joint Genome Institute (JGI-PGF)"/>
            <person name="Walter F."/>
            <person name="Albersmeier A."/>
            <person name="Kalinowski J."/>
            <person name="Ruckert C."/>
        </authorList>
    </citation>
    <scope>NUCLEOTIDE SEQUENCE</scope>
    <source>
        <strain evidence="2">CGMCC 1.15762</strain>
    </source>
</reference>
<evidence type="ECO:0000259" key="1">
    <source>
        <dbReference type="Pfam" id="PF01052"/>
    </source>
</evidence>
<proteinExistence type="predicted"/>
<gene>
    <name evidence="2" type="ORF">GCM10011415_34560</name>
</gene>
<dbReference type="RefSeq" id="WP_188791540.1">
    <property type="nucleotide sequence ID" value="NZ_BMJV01000008.1"/>
</dbReference>
<reference evidence="2" key="2">
    <citation type="submission" date="2020-09" db="EMBL/GenBank/DDBJ databases">
        <authorList>
            <person name="Sun Q."/>
            <person name="Zhou Y."/>
        </authorList>
    </citation>
    <scope>NUCLEOTIDE SEQUENCE</scope>
    <source>
        <strain evidence="2">CGMCC 1.15762</strain>
    </source>
</reference>
<name>A0A8J2ZMK4_9RHOB</name>
<protein>
    <recommendedName>
        <fullName evidence="1">Flagellar motor switch protein FliN-like C-terminal domain-containing protein</fullName>
    </recommendedName>
</protein>
<dbReference type="InterPro" id="IPR001543">
    <property type="entry name" value="FliN-like_C"/>
</dbReference>